<dbReference type="InterPro" id="IPR017932">
    <property type="entry name" value="GATase_2_dom"/>
</dbReference>
<dbReference type="InterPro" id="IPR014729">
    <property type="entry name" value="Rossmann-like_a/b/a_fold"/>
</dbReference>
<keyword evidence="2" id="KW-0547">Nucleotide-binding</keyword>
<dbReference type="SUPFAM" id="SSF52402">
    <property type="entry name" value="Adenine nucleotide alpha hydrolases-like"/>
    <property type="match status" value="1"/>
</dbReference>
<keyword evidence="6" id="KW-0436">Ligase</keyword>
<evidence type="ECO:0000256" key="1">
    <source>
        <dbReference type="ARBA" id="ARBA00005752"/>
    </source>
</evidence>
<dbReference type="InterPro" id="IPR033738">
    <property type="entry name" value="AsnB_N"/>
</dbReference>
<evidence type="ECO:0000259" key="5">
    <source>
        <dbReference type="PROSITE" id="PS51278"/>
    </source>
</evidence>
<evidence type="ECO:0000313" key="6">
    <source>
        <dbReference type="EMBL" id="VAW49614.1"/>
    </source>
</evidence>
<accession>A0A3B0X199</accession>
<organism evidence="6">
    <name type="scientific">hydrothermal vent metagenome</name>
    <dbReference type="NCBI Taxonomy" id="652676"/>
    <lineage>
        <taxon>unclassified sequences</taxon>
        <taxon>metagenomes</taxon>
        <taxon>ecological metagenomes</taxon>
    </lineage>
</organism>
<sequence>MCGIVGIFNYQTPRVVIDPVELRSIRDQMTARGPDDFGEWFSKDYRLALGHRRLSILDLTDKGKQPMQSREGSIIIVFNGEIYNYRALRKKLKHKGYVFNSQSDTEVLLYLYKEYGVNMFSHLRGMYAFVLWDNIKKGLLLARDPFGIKPLYYADDGKTIRIASQVKALLKSHSIDKTPDLAGNAGFCIWGYVPEPYSFYKNIQALPSGSYMWVDKEGRGQSKKFCDITEILAQASLKKIKFTSVEIKEYLYDVFSKSVRSHLISDVPVGVFLSAGFDSTVITALAAEAQSQKLKTVTIGFTECRGTPFDETHIAEEVSKRYGTDHHTVWISKKDFQAELPTILNVMDQPTVDGINSYFVSKAANEIGLKVVLSGLGGDELFGTYKTFRYIPFVTRLTKICNINPYFGKLMRQWIVSCFRNKISSKYAGLLEYGNSYSRAYLLGRARFMPWEISEMLGKTAASVGLKELEAHFFELTEGIQNIRSNHLKISALEITQYMRSQLLRHTDWAGMTHSLETRVPFVDIEVIKAIAPLFSLVNKPTKLDMANSIKKTLPQSVFTRPKTGFFTPLNKWLQSNDQSLSKNEGFRCWMFQVFKHFNESQQ</sequence>
<feature type="domain" description="Glutamine amidotransferase type-2" evidence="5">
    <location>
        <begin position="2"/>
        <end position="217"/>
    </location>
</feature>
<dbReference type="PROSITE" id="PS51278">
    <property type="entry name" value="GATASE_TYPE_2"/>
    <property type="match status" value="1"/>
</dbReference>
<dbReference type="GO" id="GO:0006529">
    <property type="term" value="P:asparagine biosynthetic process"/>
    <property type="evidence" value="ECO:0007669"/>
    <property type="project" value="InterPro"/>
</dbReference>
<dbReference type="PANTHER" id="PTHR43284:SF1">
    <property type="entry name" value="ASPARAGINE SYNTHETASE"/>
    <property type="match status" value="1"/>
</dbReference>
<dbReference type="GO" id="GO:0005524">
    <property type="term" value="F:ATP binding"/>
    <property type="evidence" value="ECO:0007669"/>
    <property type="project" value="UniProtKB-KW"/>
</dbReference>
<dbReference type="InterPro" id="IPR051786">
    <property type="entry name" value="ASN_synthetase/amidase"/>
</dbReference>
<dbReference type="NCBIfam" id="TIGR01536">
    <property type="entry name" value="asn_synth_AEB"/>
    <property type="match status" value="1"/>
</dbReference>
<dbReference type="SUPFAM" id="SSF56235">
    <property type="entry name" value="N-terminal nucleophile aminohydrolases (Ntn hydrolases)"/>
    <property type="match status" value="1"/>
</dbReference>
<evidence type="ECO:0000256" key="2">
    <source>
        <dbReference type="ARBA" id="ARBA00022741"/>
    </source>
</evidence>
<dbReference type="Pfam" id="PF13537">
    <property type="entry name" value="GATase_7"/>
    <property type="match status" value="1"/>
</dbReference>
<comment type="similarity">
    <text evidence="1">Belongs to the asparagine synthetase family.</text>
</comment>
<protein>
    <submittedName>
        <fullName evidence="6">Asparagine synthetase [glutamine-hydrolyzing]</fullName>
        <ecNumber evidence="6">6.3.5.4</ecNumber>
    </submittedName>
</protein>
<dbReference type="CDD" id="cd01991">
    <property type="entry name" value="Asn_synthase_B_C"/>
    <property type="match status" value="1"/>
</dbReference>
<reference evidence="6" key="1">
    <citation type="submission" date="2018-06" db="EMBL/GenBank/DDBJ databases">
        <authorList>
            <person name="Zhirakovskaya E."/>
        </authorList>
    </citation>
    <scope>NUCLEOTIDE SEQUENCE</scope>
</reference>
<dbReference type="InterPro" id="IPR029055">
    <property type="entry name" value="Ntn_hydrolases_N"/>
</dbReference>
<dbReference type="GO" id="GO:0005829">
    <property type="term" value="C:cytosol"/>
    <property type="evidence" value="ECO:0007669"/>
    <property type="project" value="TreeGrafter"/>
</dbReference>
<dbReference type="InterPro" id="IPR001962">
    <property type="entry name" value="Asn_synthase"/>
</dbReference>
<dbReference type="GO" id="GO:0004066">
    <property type="term" value="F:asparagine synthase (glutamine-hydrolyzing) activity"/>
    <property type="evidence" value="ECO:0007669"/>
    <property type="project" value="UniProtKB-EC"/>
</dbReference>
<dbReference type="Gene3D" id="3.40.50.620">
    <property type="entry name" value="HUPs"/>
    <property type="match status" value="1"/>
</dbReference>
<dbReference type="EC" id="6.3.5.4" evidence="6"/>
<gene>
    <name evidence="6" type="ORF">MNBD_GAMMA03-275</name>
</gene>
<proteinExistence type="inferred from homology"/>
<dbReference type="PANTHER" id="PTHR43284">
    <property type="entry name" value="ASPARAGINE SYNTHETASE (GLUTAMINE-HYDROLYZING)"/>
    <property type="match status" value="1"/>
</dbReference>
<dbReference type="EMBL" id="UOFC01000294">
    <property type="protein sequence ID" value="VAW49614.1"/>
    <property type="molecule type" value="Genomic_DNA"/>
</dbReference>
<dbReference type="InterPro" id="IPR006426">
    <property type="entry name" value="Asn_synth_AEB"/>
</dbReference>
<keyword evidence="3" id="KW-0067">ATP-binding</keyword>
<dbReference type="Gene3D" id="3.60.20.10">
    <property type="entry name" value="Glutamine Phosphoribosylpyrophosphate, subunit 1, domain 1"/>
    <property type="match status" value="1"/>
</dbReference>
<keyword evidence="4" id="KW-0315">Glutamine amidotransferase</keyword>
<name>A0A3B0X199_9ZZZZ</name>
<evidence type="ECO:0000256" key="4">
    <source>
        <dbReference type="ARBA" id="ARBA00022962"/>
    </source>
</evidence>
<dbReference type="PIRSF" id="PIRSF001589">
    <property type="entry name" value="Asn_synthetase_glu-h"/>
    <property type="match status" value="1"/>
</dbReference>
<dbReference type="AlphaFoldDB" id="A0A3B0X199"/>
<evidence type="ECO:0000256" key="3">
    <source>
        <dbReference type="ARBA" id="ARBA00022840"/>
    </source>
</evidence>
<dbReference type="CDD" id="cd00712">
    <property type="entry name" value="AsnB"/>
    <property type="match status" value="1"/>
</dbReference>
<dbReference type="Pfam" id="PF00733">
    <property type="entry name" value="Asn_synthase"/>
    <property type="match status" value="1"/>
</dbReference>